<dbReference type="RefSeq" id="XP_037220638.1">
    <property type="nucleotide sequence ID" value="XM_037362717.1"/>
</dbReference>
<sequence>MNTPTNSPLDNSQSPPDNPHGTLEELAQGYLNSIESQRVIANASMHHIQSLKNALAGAQDELSKANEATAKAKAECEEARKEVWKQADAARVEREEARNDIRKAHEEADKKVERMRAQVDELQSKLQATHAELRDFDWLGAKYAALKEQYAVAQDELKEYRRQSLPRVRSPILSPLQFPLPARPTSQMSDVVRLERSTYDRPAPKTPNYSYSRSSTTPLTSEKSKDPRIRDQDCVFTPRTVDVEMAFDYEPNAKLGPETVEVQYLAISLSFL</sequence>
<dbReference type="OrthoDB" id="10553839at2759"/>
<proteinExistence type="predicted"/>
<feature type="compositionally biased region" description="Polar residues" evidence="2">
    <location>
        <begin position="1"/>
        <end position="15"/>
    </location>
</feature>
<feature type="coiled-coil region" evidence="1">
    <location>
        <begin position="48"/>
        <end position="163"/>
    </location>
</feature>
<evidence type="ECO:0000313" key="4">
    <source>
        <dbReference type="Proteomes" id="UP000636479"/>
    </source>
</evidence>
<evidence type="ECO:0000256" key="2">
    <source>
        <dbReference type="SAM" id="MobiDB-lite"/>
    </source>
</evidence>
<reference evidence="3" key="1">
    <citation type="submission" date="2020-05" db="EMBL/GenBank/DDBJ databases">
        <title>Mycena genomes resolve the evolution of fungal bioluminescence.</title>
        <authorList>
            <person name="Tsai I.J."/>
        </authorList>
    </citation>
    <scope>NUCLEOTIDE SEQUENCE</scope>
    <source>
        <strain evidence="3">171206Taipei</strain>
    </source>
</reference>
<dbReference type="AlphaFoldDB" id="A0A8H6SQI6"/>
<evidence type="ECO:0000256" key="1">
    <source>
        <dbReference type="SAM" id="Coils"/>
    </source>
</evidence>
<keyword evidence="4" id="KW-1185">Reference proteome</keyword>
<feature type="compositionally biased region" description="Polar residues" evidence="2">
    <location>
        <begin position="207"/>
        <end position="221"/>
    </location>
</feature>
<protein>
    <submittedName>
        <fullName evidence="3">Uncharacterized protein</fullName>
    </submittedName>
</protein>
<feature type="region of interest" description="Disordered" evidence="2">
    <location>
        <begin position="1"/>
        <end position="23"/>
    </location>
</feature>
<gene>
    <name evidence="3" type="ORF">MIND_00596000</name>
</gene>
<dbReference type="EMBL" id="JACAZF010000005">
    <property type="protein sequence ID" value="KAF7303666.1"/>
    <property type="molecule type" value="Genomic_DNA"/>
</dbReference>
<feature type="compositionally biased region" description="Basic and acidic residues" evidence="2">
    <location>
        <begin position="192"/>
        <end position="203"/>
    </location>
</feature>
<dbReference type="GeneID" id="59345233"/>
<comment type="caution">
    <text evidence="3">The sequence shown here is derived from an EMBL/GenBank/DDBJ whole genome shotgun (WGS) entry which is preliminary data.</text>
</comment>
<organism evidence="3 4">
    <name type="scientific">Mycena indigotica</name>
    <dbReference type="NCBI Taxonomy" id="2126181"/>
    <lineage>
        <taxon>Eukaryota</taxon>
        <taxon>Fungi</taxon>
        <taxon>Dikarya</taxon>
        <taxon>Basidiomycota</taxon>
        <taxon>Agaricomycotina</taxon>
        <taxon>Agaricomycetes</taxon>
        <taxon>Agaricomycetidae</taxon>
        <taxon>Agaricales</taxon>
        <taxon>Marasmiineae</taxon>
        <taxon>Mycenaceae</taxon>
        <taxon>Mycena</taxon>
    </lineage>
</organism>
<accession>A0A8H6SQI6</accession>
<name>A0A8H6SQI6_9AGAR</name>
<feature type="compositionally biased region" description="Basic and acidic residues" evidence="2">
    <location>
        <begin position="222"/>
        <end position="233"/>
    </location>
</feature>
<dbReference type="Proteomes" id="UP000636479">
    <property type="component" value="Unassembled WGS sequence"/>
</dbReference>
<feature type="region of interest" description="Disordered" evidence="2">
    <location>
        <begin position="187"/>
        <end position="233"/>
    </location>
</feature>
<keyword evidence="1" id="KW-0175">Coiled coil</keyword>
<evidence type="ECO:0000313" key="3">
    <source>
        <dbReference type="EMBL" id="KAF7303666.1"/>
    </source>
</evidence>